<dbReference type="RefSeq" id="WP_013630310.1">
    <property type="nucleotide sequence ID" value="NC_015174.1"/>
</dbReference>
<protein>
    <recommendedName>
        <fullName evidence="3">Cytochrome c domain-containing protein</fullName>
    </recommendedName>
</protein>
<gene>
    <name evidence="1" type="ordered locus">Plabr_4016</name>
</gene>
<dbReference type="EMBL" id="CP002546">
    <property type="protein sequence ID" value="ADY61593.1"/>
    <property type="molecule type" value="Genomic_DNA"/>
</dbReference>
<sequence length="114" mass="12552">MRKFVLGLGALSLVIACTVDSTEARPKYYGEFKKMYSDVEGLNDVKCNVCHKGKSKKDKNDYGIAFGTTLNAKNAKDAEQIQKALKDTEGKASKVAGKTYGELLKDNKLPSEER</sequence>
<evidence type="ECO:0008006" key="3">
    <source>
        <dbReference type="Google" id="ProtNLM"/>
    </source>
</evidence>
<dbReference type="HOGENOM" id="CLU_158646_0_0_0"/>
<dbReference type="KEGG" id="pbs:Plabr_4016"/>
<organism evidence="1 2">
    <name type="scientific">Rubinisphaera brasiliensis (strain ATCC 49424 / DSM 5305 / JCM 21570 / IAM 15109 / NBRC 103401 / IFAM 1448)</name>
    <name type="common">Planctomyces brasiliensis</name>
    <dbReference type="NCBI Taxonomy" id="756272"/>
    <lineage>
        <taxon>Bacteria</taxon>
        <taxon>Pseudomonadati</taxon>
        <taxon>Planctomycetota</taxon>
        <taxon>Planctomycetia</taxon>
        <taxon>Planctomycetales</taxon>
        <taxon>Planctomycetaceae</taxon>
        <taxon>Rubinisphaera</taxon>
    </lineage>
</organism>
<evidence type="ECO:0000313" key="1">
    <source>
        <dbReference type="EMBL" id="ADY61593.1"/>
    </source>
</evidence>
<keyword evidence="2" id="KW-1185">Reference proteome</keyword>
<dbReference type="PROSITE" id="PS51257">
    <property type="entry name" value="PROKAR_LIPOPROTEIN"/>
    <property type="match status" value="1"/>
</dbReference>
<dbReference type="OrthoDB" id="286143at2"/>
<name>F0SGI8_RUBBR</name>
<dbReference type="Proteomes" id="UP000006860">
    <property type="component" value="Chromosome"/>
</dbReference>
<evidence type="ECO:0000313" key="2">
    <source>
        <dbReference type="Proteomes" id="UP000006860"/>
    </source>
</evidence>
<reference evidence="2" key="1">
    <citation type="submission" date="2011-02" db="EMBL/GenBank/DDBJ databases">
        <title>The complete genome of Planctomyces brasiliensis DSM 5305.</title>
        <authorList>
            <person name="Lucas S."/>
            <person name="Copeland A."/>
            <person name="Lapidus A."/>
            <person name="Bruce D."/>
            <person name="Goodwin L."/>
            <person name="Pitluck S."/>
            <person name="Kyrpides N."/>
            <person name="Mavromatis K."/>
            <person name="Pagani I."/>
            <person name="Ivanova N."/>
            <person name="Ovchinnikova G."/>
            <person name="Lu M."/>
            <person name="Detter J.C."/>
            <person name="Han C."/>
            <person name="Land M."/>
            <person name="Hauser L."/>
            <person name="Markowitz V."/>
            <person name="Cheng J.-F."/>
            <person name="Hugenholtz P."/>
            <person name="Woyke T."/>
            <person name="Wu D."/>
            <person name="Tindall B."/>
            <person name="Pomrenke H.G."/>
            <person name="Brambilla E."/>
            <person name="Klenk H.-P."/>
            <person name="Eisen J.A."/>
        </authorList>
    </citation>
    <scope>NUCLEOTIDE SEQUENCE [LARGE SCALE GENOMIC DNA]</scope>
    <source>
        <strain evidence="2">ATCC 49424 / DSM 5305 / JCM 21570 / NBRC 103401 / IFAM 1448</strain>
    </source>
</reference>
<accession>F0SGI8</accession>
<dbReference type="AlphaFoldDB" id="F0SGI8"/>
<proteinExistence type="predicted"/>